<dbReference type="Gene3D" id="1.10.10.10">
    <property type="entry name" value="Winged helix-like DNA-binding domain superfamily/Winged helix DNA-binding domain"/>
    <property type="match status" value="1"/>
</dbReference>
<evidence type="ECO:0000256" key="2">
    <source>
        <dbReference type="ARBA" id="ARBA00023125"/>
    </source>
</evidence>
<dbReference type="InterPro" id="IPR036388">
    <property type="entry name" value="WH-like_DNA-bd_sf"/>
</dbReference>
<dbReference type="Pfam" id="PF13412">
    <property type="entry name" value="HTH_24"/>
    <property type="match status" value="1"/>
</dbReference>
<evidence type="ECO:0000256" key="1">
    <source>
        <dbReference type="ARBA" id="ARBA00023015"/>
    </source>
</evidence>
<dbReference type="RefSeq" id="WP_168132731.1">
    <property type="nucleotide sequence ID" value="NZ_JAAVJH010000001.1"/>
</dbReference>
<dbReference type="PANTHER" id="PTHR30154">
    <property type="entry name" value="LEUCINE-RESPONSIVE REGULATORY PROTEIN"/>
    <property type="match status" value="1"/>
</dbReference>
<dbReference type="Gene3D" id="3.30.70.920">
    <property type="match status" value="1"/>
</dbReference>
<dbReference type="InterPro" id="IPR036390">
    <property type="entry name" value="WH_DNA-bd_sf"/>
</dbReference>
<dbReference type="PRINTS" id="PR00033">
    <property type="entry name" value="HTHASNC"/>
</dbReference>
<accession>A0ABX1CGU5</accession>
<keyword evidence="1" id="KW-0805">Transcription regulation</keyword>
<keyword evidence="3" id="KW-0804">Transcription</keyword>
<evidence type="ECO:0000313" key="5">
    <source>
        <dbReference type="EMBL" id="NJR77235.1"/>
    </source>
</evidence>
<dbReference type="SUPFAM" id="SSF46785">
    <property type="entry name" value="Winged helix' DNA-binding domain"/>
    <property type="match status" value="1"/>
</dbReference>
<dbReference type="EMBL" id="JAAVJH010000001">
    <property type="protein sequence ID" value="NJR77235.1"/>
    <property type="molecule type" value="Genomic_DNA"/>
</dbReference>
<dbReference type="InterPro" id="IPR019887">
    <property type="entry name" value="Tscrpt_reg_AsnC/Lrp_C"/>
</dbReference>
<dbReference type="InterPro" id="IPR019888">
    <property type="entry name" value="Tscrpt_reg_AsnC-like"/>
</dbReference>
<dbReference type="InterPro" id="IPR000485">
    <property type="entry name" value="AsnC-type_HTH_dom"/>
</dbReference>
<evidence type="ECO:0000313" key="6">
    <source>
        <dbReference type="Proteomes" id="UP000732399"/>
    </source>
</evidence>
<dbReference type="PANTHER" id="PTHR30154:SF46">
    <property type="entry name" value="TRANSCRIPTIONAL REGULATORY PROTEIN"/>
    <property type="match status" value="1"/>
</dbReference>
<sequence>MTQETTTIDRIDRRLLALLVANARATSFALADAIGRSATAIARRQKLLEERGVIAGYEARLDLPTLGYATTVHIKMALESQRKEVLEAFEAAVIASPSVVRCDLMSGTDDYLVTVRTRDLSHFAEVHREELSLLPGVTRMESGFVLREVVAPRLPGGVLTPQ</sequence>
<dbReference type="Pfam" id="PF01037">
    <property type="entry name" value="AsnC_trans_reg"/>
    <property type="match status" value="1"/>
</dbReference>
<protein>
    <submittedName>
        <fullName evidence="5">Lrp/AsnC family transcriptional regulator</fullName>
    </submittedName>
</protein>
<name>A0ABX1CGU5_9SPHN</name>
<gene>
    <name evidence="5" type="ORF">HBH26_01240</name>
</gene>
<evidence type="ECO:0000256" key="3">
    <source>
        <dbReference type="ARBA" id="ARBA00023163"/>
    </source>
</evidence>
<feature type="domain" description="HTH asnC-type" evidence="4">
    <location>
        <begin position="8"/>
        <end position="69"/>
    </location>
</feature>
<evidence type="ECO:0000259" key="4">
    <source>
        <dbReference type="PROSITE" id="PS50956"/>
    </source>
</evidence>
<keyword evidence="2" id="KW-0238">DNA-binding</keyword>
<dbReference type="Proteomes" id="UP000732399">
    <property type="component" value="Unassembled WGS sequence"/>
</dbReference>
<dbReference type="InterPro" id="IPR011008">
    <property type="entry name" value="Dimeric_a/b-barrel"/>
</dbReference>
<dbReference type="SMART" id="SM00344">
    <property type="entry name" value="HTH_ASNC"/>
    <property type="match status" value="1"/>
</dbReference>
<dbReference type="SUPFAM" id="SSF54909">
    <property type="entry name" value="Dimeric alpha+beta barrel"/>
    <property type="match status" value="1"/>
</dbReference>
<comment type="caution">
    <text evidence="5">The sequence shown here is derived from an EMBL/GenBank/DDBJ whole genome shotgun (WGS) entry which is preliminary data.</text>
</comment>
<dbReference type="PROSITE" id="PS50956">
    <property type="entry name" value="HTH_ASNC_2"/>
    <property type="match status" value="1"/>
</dbReference>
<proteinExistence type="predicted"/>
<organism evidence="5 6">
    <name type="scientific">Sphingomonas corticis</name>
    <dbReference type="NCBI Taxonomy" id="2722791"/>
    <lineage>
        <taxon>Bacteria</taxon>
        <taxon>Pseudomonadati</taxon>
        <taxon>Pseudomonadota</taxon>
        <taxon>Alphaproteobacteria</taxon>
        <taxon>Sphingomonadales</taxon>
        <taxon>Sphingomonadaceae</taxon>
        <taxon>Sphingomonas</taxon>
    </lineage>
</organism>
<keyword evidence="6" id="KW-1185">Reference proteome</keyword>
<reference evidence="5 6" key="1">
    <citation type="submission" date="2020-03" db="EMBL/GenBank/DDBJ databases">
        <authorList>
            <person name="Wang L."/>
            <person name="He N."/>
            <person name="Li Y."/>
            <person name="Fang Y."/>
            <person name="Zhang F."/>
        </authorList>
    </citation>
    <scope>NUCLEOTIDE SEQUENCE [LARGE SCALE GENOMIC DNA]</scope>
    <source>
        <strain evidence="5 6">36D10-4-7</strain>
    </source>
</reference>